<evidence type="ECO:0000256" key="1">
    <source>
        <dbReference type="ARBA" id="ARBA00004651"/>
    </source>
</evidence>
<comment type="subcellular location">
    <subcellularLocation>
        <location evidence="1">Cell membrane</location>
        <topology evidence="1">Multi-pass membrane protein</topology>
    </subcellularLocation>
</comment>
<keyword evidence="11" id="KW-1185">Reference proteome</keyword>
<evidence type="ECO:0000313" key="11">
    <source>
        <dbReference type="Proteomes" id="UP000460272"/>
    </source>
</evidence>
<evidence type="ECO:0000256" key="6">
    <source>
        <dbReference type="ARBA" id="ARBA00022989"/>
    </source>
</evidence>
<evidence type="ECO:0000256" key="4">
    <source>
        <dbReference type="ARBA" id="ARBA00022692"/>
    </source>
</evidence>
<feature type="transmembrane region" description="Helical" evidence="9">
    <location>
        <begin position="152"/>
        <end position="172"/>
    </location>
</feature>
<evidence type="ECO:0000313" key="10">
    <source>
        <dbReference type="EMBL" id="TVZ02820.1"/>
    </source>
</evidence>
<evidence type="ECO:0000256" key="3">
    <source>
        <dbReference type="ARBA" id="ARBA00022475"/>
    </source>
</evidence>
<accession>A0A6P2BVA0</accession>
<dbReference type="EMBL" id="RPFW01000004">
    <property type="protein sequence ID" value="TVZ02820.1"/>
    <property type="molecule type" value="Genomic_DNA"/>
</dbReference>
<dbReference type="Proteomes" id="UP000460272">
    <property type="component" value="Unassembled WGS sequence"/>
</dbReference>
<dbReference type="OrthoDB" id="3473300at2"/>
<dbReference type="AlphaFoldDB" id="A0A6P2BVA0"/>
<sequence length="513" mass="53106">MPTASEPTAAKRTLTGLALVAILLAAVVLQLTVVNRLPLPAAYPDLVLLAVTAIAVCTSPLPGTLAGFAGGLALDVAPPASHYAGEYALVFCLAGYGAARAVRAIYDLTGERDPLTMFTVMAVAAAAGEAGKAALGMLLSDPDVTGPAIKQVLPAAILYDLLLAPLMFLLVARLTRDADAERAPAPEFSYAQRLASVFRAASYGAAPDLRLSGTGANYRAPVAPRRVPRLRLAGTGDDHRSPSLPRSVPPLRLSRGGAGSIGRTGSAASPGAAIRPAGAGSPSLNFAADRPARTVRRTVRGPGKNWLRAGAPAAAAPRLASRATPRAEPRAGSFRRVQASRTPAYRAGAVPRAGSFRGASALRTPAYRAGRAPRIPGHGWLRPAGLGGARSAASIAGAAPRSGADVLAARSAPSGLSAWAGAVTPLARRAPRSGWLHSASPSWARSTGPRLAPRRGWLGGTSRPRTVIGSTPGAGPRRGNWYTAAPSRDWVRHSRHPWRKRRQRLLRMVGVGR</sequence>
<feature type="transmembrane region" description="Helical" evidence="9">
    <location>
        <begin position="87"/>
        <end position="106"/>
    </location>
</feature>
<evidence type="ECO:0000256" key="5">
    <source>
        <dbReference type="ARBA" id="ARBA00022960"/>
    </source>
</evidence>
<gene>
    <name evidence="10" type="primary">mreD</name>
    <name evidence="10" type="ORF">EAS64_20235</name>
</gene>
<reference evidence="10 11" key="1">
    <citation type="submission" date="2018-11" db="EMBL/GenBank/DDBJ databases">
        <title>Trebonia kvetii gen.nov., sp.nov., a novel acidophilic actinobacterium, and proposal of the new actinobacterial family Treboniaceae fam. nov.</title>
        <authorList>
            <person name="Rapoport D."/>
            <person name="Sagova-Mareckova M."/>
            <person name="Sedlacek I."/>
            <person name="Provaznik J."/>
            <person name="Kralova S."/>
            <person name="Pavlinic D."/>
            <person name="Benes V."/>
            <person name="Kopecky J."/>
        </authorList>
    </citation>
    <scope>NUCLEOTIDE SEQUENCE [LARGE SCALE GENOMIC DNA]</scope>
    <source>
        <strain evidence="10 11">15Tr583</strain>
    </source>
</reference>
<evidence type="ECO:0000256" key="7">
    <source>
        <dbReference type="ARBA" id="ARBA00023136"/>
    </source>
</evidence>
<feature type="region of interest" description="Disordered" evidence="8">
    <location>
        <begin position="434"/>
        <end position="479"/>
    </location>
</feature>
<protein>
    <submittedName>
        <fullName evidence="10">Rod shape-determining protein MreD</fullName>
    </submittedName>
</protein>
<dbReference type="GO" id="GO:0008360">
    <property type="term" value="P:regulation of cell shape"/>
    <property type="evidence" value="ECO:0007669"/>
    <property type="project" value="UniProtKB-KW"/>
</dbReference>
<comment type="similarity">
    <text evidence="2">Belongs to the MreD family.</text>
</comment>
<keyword evidence="6 9" id="KW-1133">Transmembrane helix</keyword>
<evidence type="ECO:0000256" key="8">
    <source>
        <dbReference type="SAM" id="MobiDB-lite"/>
    </source>
</evidence>
<feature type="compositionally biased region" description="Low complexity" evidence="8">
    <location>
        <begin position="308"/>
        <end position="326"/>
    </location>
</feature>
<keyword evidence="3" id="KW-1003">Cell membrane</keyword>
<comment type="caution">
    <text evidence="10">The sequence shown here is derived from an EMBL/GenBank/DDBJ whole genome shotgun (WGS) entry which is preliminary data.</text>
</comment>
<organism evidence="10 11">
    <name type="scientific">Trebonia kvetii</name>
    <dbReference type="NCBI Taxonomy" id="2480626"/>
    <lineage>
        <taxon>Bacteria</taxon>
        <taxon>Bacillati</taxon>
        <taxon>Actinomycetota</taxon>
        <taxon>Actinomycetes</taxon>
        <taxon>Streptosporangiales</taxon>
        <taxon>Treboniaceae</taxon>
        <taxon>Trebonia</taxon>
    </lineage>
</organism>
<proteinExistence type="inferred from homology"/>
<dbReference type="InterPro" id="IPR007227">
    <property type="entry name" value="Cell_shape_determining_MreD"/>
</dbReference>
<keyword evidence="5" id="KW-0133">Cell shape</keyword>
<feature type="transmembrane region" description="Helical" evidence="9">
    <location>
        <begin position="46"/>
        <end position="67"/>
    </location>
</feature>
<dbReference type="NCBIfam" id="TIGR03426">
    <property type="entry name" value="shape_MreD"/>
    <property type="match status" value="1"/>
</dbReference>
<feature type="transmembrane region" description="Helical" evidence="9">
    <location>
        <begin position="118"/>
        <end position="140"/>
    </location>
</feature>
<keyword evidence="7 9" id="KW-0472">Membrane</keyword>
<keyword evidence="4 9" id="KW-0812">Transmembrane</keyword>
<feature type="region of interest" description="Disordered" evidence="8">
    <location>
        <begin position="232"/>
        <end position="340"/>
    </location>
</feature>
<dbReference type="RefSeq" id="WP_145855003.1">
    <property type="nucleotide sequence ID" value="NZ_RPFW01000004.1"/>
</dbReference>
<name>A0A6P2BVA0_9ACTN</name>
<evidence type="ECO:0000256" key="9">
    <source>
        <dbReference type="SAM" id="Phobius"/>
    </source>
</evidence>
<feature type="transmembrane region" description="Helical" evidence="9">
    <location>
        <begin position="14"/>
        <end position="34"/>
    </location>
</feature>
<feature type="compositionally biased region" description="Low complexity" evidence="8">
    <location>
        <begin position="242"/>
        <end position="255"/>
    </location>
</feature>
<evidence type="ECO:0000256" key="2">
    <source>
        <dbReference type="ARBA" id="ARBA00007776"/>
    </source>
</evidence>
<dbReference type="GO" id="GO:0005886">
    <property type="term" value="C:plasma membrane"/>
    <property type="evidence" value="ECO:0007669"/>
    <property type="project" value="UniProtKB-SubCell"/>
</dbReference>